<dbReference type="STRING" id="1278819.BHE19_11890"/>
<proteinExistence type="predicted"/>
<dbReference type="Gene3D" id="3.30.1380.10">
    <property type="match status" value="1"/>
</dbReference>
<evidence type="ECO:0000259" key="1">
    <source>
        <dbReference type="Pfam" id="PF13539"/>
    </source>
</evidence>
<dbReference type="AlphaFoldDB" id="A0A1S1J4K8"/>
<dbReference type="InterPro" id="IPR039561">
    <property type="entry name" value="Peptidase_M15C"/>
</dbReference>
<dbReference type="RefSeq" id="WP_070907643.1">
    <property type="nucleotide sequence ID" value="NZ_MIKE01000024.1"/>
</dbReference>
<protein>
    <submittedName>
        <fullName evidence="2">Peptidoglycan L-alanyl-D-glutamate endopeptidase</fullName>
    </submittedName>
</protein>
<dbReference type="EMBL" id="MUHG01000018">
    <property type="protein sequence ID" value="OXB19449.1"/>
    <property type="molecule type" value="Genomic_DNA"/>
</dbReference>
<reference evidence="2" key="2">
    <citation type="submission" date="2016-09" db="EMBL/GenBank/DDBJ databases">
        <authorList>
            <person name="Capua I."/>
            <person name="De Benedictis P."/>
            <person name="Joannis T."/>
            <person name="Lombin L.H."/>
            <person name="Cattoli G."/>
        </authorList>
    </citation>
    <scope>NUCLEOTIDE SEQUENCE [LARGE SCALE GENOMIC DNA]</scope>
    <source>
        <strain evidence="2">MSU</strain>
    </source>
</reference>
<reference evidence="3 5" key="3">
    <citation type="submission" date="2016-11" db="EMBL/GenBank/DDBJ databases">
        <title>Whole genomes of Flavobacteriaceae.</title>
        <authorList>
            <person name="Stine C."/>
            <person name="Li C."/>
            <person name="Tadesse D."/>
        </authorList>
    </citation>
    <scope>NUCLEOTIDE SEQUENCE [LARGE SCALE GENOMIC DNA]</scope>
    <source>
        <strain evidence="3 5">ATCC BAA-2541</strain>
    </source>
</reference>
<dbReference type="EMBL" id="MIKE01000024">
    <property type="protein sequence ID" value="OHT44415.1"/>
    <property type="molecule type" value="Genomic_DNA"/>
</dbReference>
<comment type="caution">
    <text evidence="2">The sequence shown here is derived from an EMBL/GenBank/DDBJ whole genome shotgun (WGS) entry which is preliminary data.</text>
</comment>
<dbReference type="Proteomes" id="UP000198319">
    <property type="component" value="Unassembled WGS sequence"/>
</dbReference>
<sequence>MDKVTKERIALLHPAVRAEMTKIIDECNKVLTGRAQIRITQGLRTFAEQDDLYAQGRTKPGKKVTNAKGGQSIHNYGFAVDGVLIIDGKTASWDFKKDFDGDGVSDWDECVKIFAKYGWSWGGNWTSFKDFPHFEKIGFNNWRILQTKPQNNSNYIIL</sequence>
<dbReference type="Proteomes" id="UP000180252">
    <property type="component" value="Unassembled WGS sequence"/>
</dbReference>
<evidence type="ECO:0000313" key="3">
    <source>
        <dbReference type="EMBL" id="OXB19449.1"/>
    </source>
</evidence>
<keyword evidence="5" id="KW-1185">Reference proteome</keyword>
<dbReference type="Pfam" id="PF13539">
    <property type="entry name" value="Peptidase_M15_4"/>
    <property type="match status" value="1"/>
</dbReference>
<name>A0A1S1J4K8_9FLAO</name>
<gene>
    <name evidence="3" type="ORF">B0A71_12985</name>
    <name evidence="2" type="ORF">BHE19_11890</name>
</gene>
<evidence type="ECO:0000313" key="2">
    <source>
        <dbReference type="EMBL" id="OHT44415.1"/>
    </source>
</evidence>
<dbReference type="InterPro" id="IPR009045">
    <property type="entry name" value="Zn_M74/Hedgehog-like"/>
</dbReference>
<accession>A0A1S1J4K8</accession>
<feature type="domain" description="Peptidase M15C" evidence="1">
    <location>
        <begin position="66"/>
        <end position="136"/>
    </location>
</feature>
<reference evidence="4" key="1">
    <citation type="submission" date="2016-09" db="EMBL/GenBank/DDBJ databases">
        <authorList>
            <person name="Chen S."/>
            <person name="Walker E."/>
        </authorList>
    </citation>
    <scope>NUCLEOTIDE SEQUENCE [LARGE SCALE GENOMIC DNA]</scope>
    <source>
        <strain evidence="4">MSU</strain>
    </source>
</reference>
<evidence type="ECO:0000313" key="5">
    <source>
        <dbReference type="Proteomes" id="UP000198319"/>
    </source>
</evidence>
<dbReference type="GO" id="GO:0008233">
    <property type="term" value="F:peptidase activity"/>
    <property type="evidence" value="ECO:0007669"/>
    <property type="project" value="InterPro"/>
</dbReference>
<organism evidence="2 4">
    <name type="scientific">Flavobacterium tructae</name>
    <dbReference type="NCBI Taxonomy" id="1114873"/>
    <lineage>
        <taxon>Bacteria</taxon>
        <taxon>Pseudomonadati</taxon>
        <taxon>Bacteroidota</taxon>
        <taxon>Flavobacteriia</taxon>
        <taxon>Flavobacteriales</taxon>
        <taxon>Flavobacteriaceae</taxon>
        <taxon>Flavobacterium</taxon>
    </lineage>
</organism>
<dbReference type="SUPFAM" id="SSF55166">
    <property type="entry name" value="Hedgehog/DD-peptidase"/>
    <property type="match status" value="1"/>
</dbReference>
<evidence type="ECO:0000313" key="4">
    <source>
        <dbReference type="Proteomes" id="UP000180252"/>
    </source>
</evidence>
<dbReference type="CDD" id="cd14845">
    <property type="entry name" value="L-Ala-D-Glu_peptidase_like"/>
    <property type="match status" value="1"/>
</dbReference>
<dbReference type="OrthoDB" id="9799970at2"/>